<evidence type="ECO:0000313" key="2">
    <source>
        <dbReference type="Proteomes" id="UP001250932"/>
    </source>
</evidence>
<reference evidence="1 2" key="1">
    <citation type="journal article" date="2023" name="ISME J.">
        <title>Cultivation and genomic characterization of novel and ubiquitous marine nitrite-oxidizing bacteria from the Nitrospirales.</title>
        <authorList>
            <person name="Mueller A.J."/>
            <person name="Daebeler A."/>
            <person name="Herbold C.W."/>
            <person name="Kirkegaard R.H."/>
            <person name="Daims H."/>
        </authorList>
    </citation>
    <scope>NUCLEOTIDE SEQUENCE [LARGE SCALE GENOMIC DNA]</scope>
    <source>
        <strain evidence="1 2">EB</strain>
    </source>
</reference>
<evidence type="ECO:0000313" key="1">
    <source>
        <dbReference type="EMBL" id="MDT7043894.1"/>
    </source>
</evidence>
<dbReference type="EMBL" id="JAQOUE010000002">
    <property type="protein sequence ID" value="MDT7043894.1"/>
    <property type="molecule type" value="Genomic_DNA"/>
</dbReference>
<comment type="caution">
    <text evidence="1">The sequence shown here is derived from an EMBL/GenBank/DDBJ whole genome shotgun (WGS) entry which is preliminary data.</text>
</comment>
<dbReference type="RefSeq" id="WP_313834480.1">
    <property type="nucleotide sequence ID" value="NZ_JAQOUE010000002.1"/>
</dbReference>
<organism evidence="1 2">
    <name type="scientific">Candidatus Nitronereus thalassa</name>
    <dbReference type="NCBI Taxonomy" id="3020898"/>
    <lineage>
        <taxon>Bacteria</taxon>
        <taxon>Pseudomonadati</taxon>
        <taxon>Nitrospirota</taxon>
        <taxon>Nitrospiria</taxon>
        <taxon>Nitrospirales</taxon>
        <taxon>Nitrospiraceae</taxon>
        <taxon>Candidatus Nitronereus</taxon>
    </lineage>
</organism>
<accession>A0ABU3KBS8</accession>
<sequence length="63" mass="7192">MRDVAGYFHRRGFTIADCDDRSVTILLEEPSGTSDKMRSRSKADLLRMISGQRSFSVHSSHFE</sequence>
<name>A0ABU3KBS8_9BACT</name>
<protein>
    <submittedName>
        <fullName evidence="1">Uncharacterized protein</fullName>
    </submittedName>
</protein>
<keyword evidence="2" id="KW-1185">Reference proteome</keyword>
<gene>
    <name evidence="1" type="ORF">PPG34_16200</name>
</gene>
<dbReference type="Proteomes" id="UP001250932">
    <property type="component" value="Unassembled WGS sequence"/>
</dbReference>
<proteinExistence type="predicted"/>